<comment type="caution">
    <text evidence="2">The sequence shown here is derived from an EMBL/GenBank/DDBJ whole genome shotgun (WGS) entry which is preliminary data.</text>
</comment>
<gene>
    <name evidence="2" type="ORF">R6G74_01105</name>
</gene>
<reference evidence="2" key="1">
    <citation type="submission" date="2023-10" db="EMBL/GenBank/DDBJ databases">
        <title>Whole Genome based description of the genera Actinobaculum and Actinotignum reveals a complex phylogenetic relationship within the species included in the genus Actinotignum.</title>
        <authorList>
            <person name="Jensen C.S."/>
            <person name="Dargis R."/>
            <person name="Kemp M."/>
            <person name="Christensen J.J."/>
        </authorList>
    </citation>
    <scope>NUCLEOTIDE SEQUENCE</scope>
    <source>
        <strain evidence="2">SLA_B245</strain>
    </source>
</reference>
<dbReference type="Pfam" id="PF11382">
    <property type="entry name" value="MctB"/>
    <property type="match status" value="1"/>
</dbReference>
<evidence type="ECO:0000313" key="3">
    <source>
        <dbReference type="Proteomes" id="UP001288320"/>
    </source>
</evidence>
<name>A0AAW9HIN0_9ACTO</name>
<dbReference type="GO" id="GO:0016020">
    <property type="term" value="C:membrane"/>
    <property type="evidence" value="ECO:0007669"/>
    <property type="project" value="InterPro"/>
</dbReference>
<evidence type="ECO:0000313" key="2">
    <source>
        <dbReference type="EMBL" id="MDY5139916.1"/>
    </source>
</evidence>
<sequence>MVDFRYHLVSLVSVFLALAIGVILGAGPLQNSIAHGLTGQVDSLRESRDKMRVELDQRGAQLDAASTALLGAGEQLNAGTLTNRRVAIVAAAGADGAVVEKTRQSLTAAGARITGEITLAPAFTDTEYATYRSTLSGNLGSYVKDLPAGGSADAILGAAVDTVVRSAPEDAGATTLITLLTSPENKLIDVAVAPSEAAEVVVFITADPAEAAPAPAEKETTSPHIADTYQAAFAAMAGRGPAVAVGAGTDGNSVLGAVRSAKAGSTVDSAQTALGDVNIPMAVAAELHERHVHLGVAPGADSAIGERQSASGPAPAQPAPAPQPEQAPAPAPAPADGGQAPEGGQAPAGQ</sequence>
<dbReference type="GO" id="GO:0055070">
    <property type="term" value="P:copper ion homeostasis"/>
    <property type="evidence" value="ECO:0007669"/>
    <property type="project" value="InterPro"/>
</dbReference>
<dbReference type="GeneID" id="92814269"/>
<protein>
    <submittedName>
        <fullName evidence="2">Copper transporter</fullName>
    </submittedName>
</protein>
<evidence type="ECO:0000256" key="1">
    <source>
        <dbReference type="SAM" id="MobiDB-lite"/>
    </source>
</evidence>
<proteinExistence type="predicted"/>
<dbReference type="RefSeq" id="WP_087070731.1">
    <property type="nucleotide sequence ID" value="NZ_CAUPFC010000032.1"/>
</dbReference>
<feature type="compositionally biased region" description="Pro residues" evidence="1">
    <location>
        <begin position="315"/>
        <end position="333"/>
    </location>
</feature>
<dbReference type="InterPro" id="IPR021522">
    <property type="entry name" value="MctB"/>
</dbReference>
<dbReference type="Proteomes" id="UP001288320">
    <property type="component" value="Unassembled WGS sequence"/>
</dbReference>
<feature type="compositionally biased region" description="Low complexity" evidence="1">
    <location>
        <begin position="334"/>
        <end position="350"/>
    </location>
</feature>
<dbReference type="EMBL" id="JAWNFV010000002">
    <property type="protein sequence ID" value="MDY5139916.1"/>
    <property type="molecule type" value="Genomic_DNA"/>
</dbReference>
<dbReference type="AlphaFoldDB" id="A0AAW9HIN0"/>
<organism evidence="2 3">
    <name type="scientific">Actinotignum timonense</name>
    <dbReference type="NCBI Taxonomy" id="1870995"/>
    <lineage>
        <taxon>Bacteria</taxon>
        <taxon>Bacillati</taxon>
        <taxon>Actinomycetota</taxon>
        <taxon>Actinomycetes</taxon>
        <taxon>Actinomycetales</taxon>
        <taxon>Actinomycetaceae</taxon>
        <taxon>Actinotignum</taxon>
    </lineage>
</organism>
<accession>A0AAW9HIN0</accession>
<feature type="region of interest" description="Disordered" evidence="1">
    <location>
        <begin position="302"/>
        <end position="350"/>
    </location>
</feature>